<organism evidence="1">
    <name type="scientific">hydrocarbon metagenome</name>
    <dbReference type="NCBI Taxonomy" id="938273"/>
    <lineage>
        <taxon>unclassified sequences</taxon>
        <taxon>metagenomes</taxon>
        <taxon>ecological metagenomes</taxon>
    </lineage>
</organism>
<name>A0A0W8FQ21_9ZZZZ</name>
<reference evidence="1" key="1">
    <citation type="journal article" date="2015" name="Proc. Natl. Acad. Sci. U.S.A.">
        <title>Networks of energetic and metabolic interactions define dynamics in microbial communities.</title>
        <authorList>
            <person name="Embree M."/>
            <person name="Liu J.K."/>
            <person name="Al-Bassam M.M."/>
            <person name="Zengler K."/>
        </authorList>
    </citation>
    <scope>NUCLEOTIDE SEQUENCE</scope>
</reference>
<dbReference type="EMBL" id="LNQE01000936">
    <property type="protein sequence ID" value="KUG22865.1"/>
    <property type="molecule type" value="Genomic_DNA"/>
</dbReference>
<comment type="caution">
    <text evidence="1">The sequence shown here is derived from an EMBL/GenBank/DDBJ whole genome shotgun (WGS) entry which is preliminary data.</text>
</comment>
<protein>
    <submittedName>
        <fullName evidence="1">Putative lipoprotein</fullName>
    </submittedName>
</protein>
<dbReference type="Gene3D" id="3.40.50.10610">
    <property type="entry name" value="ABC-type transport auxiliary lipoprotein component"/>
    <property type="match status" value="1"/>
</dbReference>
<evidence type="ECO:0000313" key="1">
    <source>
        <dbReference type="EMBL" id="KUG22865.1"/>
    </source>
</evidence>
<dbReference type="AlphaFoldDB" id="A0A0W8FQ21"/>
<proteinExistence type="predicted"/>
<sequence>MFNYVLRKISCVTVVVLVIFYALSATAGAQEKSADNSITPIHIAIISFQPLIPEDEQRNTVICPVCGIGLFGGKILNGSEKIVEEVFVGKLNELKRAELIPSDKVQDVYKRSVSESLKEPLLNVFKKVGKELGADVLAVGYIYRYIERVGSEYGSEHPASVAFEIHLIRIADGKVIWRGFFDKTQKSLMEDVFQISSFIKGGGKWLTARQLTKQGMDKVFETFPRLEH</sequence>
<accession>A0A0W8FQ21</accession>
<gene>
    <name evidence="1" type="ORF">ASZ90_007359</name>
</gene>
<keyword evidence="1" id="KW-0449">Lipoprotein</keyword>